<gene>
    <name evidence="1" type="ORF">GCM10017790_41330</name>
</gene>
<reference evidence="2" key="1">
    <citation type="journal article" date="2019" name="Int. J. Syst. Evol. Microbiol.">
        <title>The Global Catalogue of Microorganisms (GCM) 10K type strain sequencing project: providing services to taxonomists for standard genome sequencing and annotation.</title>
        <authorList>
            <consortium name="The Broad Institute Genomics Platform"/>
            <consortium name="The Broad Institute Genome Sequencing Center for Infectious Disease"/>
            <person name="Wu L."/>
            <person name="Ma J."/>
        </authorList>
    </citation>
    <scope>NUCLEOTIDE SEQUENCE [LARGE SCALE GENOMIC DNA]</scope>
    <source>
        <strain evidence="2">CGMCC 4.7683</strain>
    </source>
</reference>
<evidence type="ECO:0000313" key="2">
    <source>
        <dbReference type="Proteomes" id="UP000635387"/>
    </source>
</evidence>
<dbReference type="Proteomes" id="UP000635387">
    <property type="component" value="Unassembled WGS sequence"/>
</dbReference>
<dbReference type="EMBL" id="BNAY01000004">
    <property type="protein sequence ID" value="GHH20900.1"/>
    <property type="molecule type" value="Genomic_DNA"/>
</dbReference>
<sequence length="166" mass="18555">MIGDRWGVSDDEIARAYPCDDFVTSPTLRAWRGVSVEAPTEAVWPWVAQVRLAPYSYDWIDNLGRRSPRELLDLPEPRVGETFTATGGRKLGRVVSVAPGEQLTGAIMGAFMSYVLIPQERDTSRLLLKVVMRTNRLVAVGVSVGDLVMARRQLLTFKQLAEQHRS</sequence>
<evidence type="ECO:0000313" key="1">
    <source>
        <dbReference type="EMBL" id="GHH20900.1"/>
    </source>
</evidence>
<name>A0ABQ3LN37_9PSEU</name>
<organism evidence="1 2">
    <name type="scientific">Amycolatopsis oliviviridis</name>
    <dbReference type="NCBI Taxonomy" id="1471590"/>
    <lineage>
        <taxon>Bacteria</taxon>
        <taxon>Bacillati</taxon>
        <taxon>Actinomycetota</taxon>
        <taxon>Actinomycetes</taxon>
        <taxon>Pseudonocardiales</taxon>
        <taxon>Pseudonocardiaceae</taxon>
        <taxon>Amycolatopsis</taxon>
    </lineage>
</organism>
<dbReference type="RefSeq" id="WP_191256094.1">
    <property type="nucleotide sequence ID" value="NZ_BNAY01000004.1"/>
</dbReference>
<proteinExistence type="predicted"/>
<accession>A0ABQ3LN37</accession>
<comment type="caution">
    <text evidence="1">The sequence shown here is derived from an EMBL/GenBank/DDBJ whole genome shotgun (WGS) entry which is preliminary data.</text>
</comment>
<keyword evidence="2" id="KW-1185">Reference proteome</keyword>
<evidence type="ECO:0008006" key="3">
    <source>
        <dbReference type="Google" id="ProtNLM"/>
    </source>
</evidence>
<protein>
    <recommendedName>
        <fullName evidence="3">Polyketide cyclase</fullName>
    </recommendedName>
</protein>